<organism evidence="2 3">
    <name type="scientific">Seminavis robusta</name>
    <dbReference type="NCBI Taxonomy" id="568900"/>
    <lineage>
        <taxon>Eukaryota</taxon>
        <taxon>Sar</taxon>
        <taxon>Stramenopiles</taxon>
        <taxon>Ochrophyta</taxon>
        <taxon>Bacillariophyta</taxon>
        <taxon>Bacillariophyceae</taxon>
        <taxon>Bacillariophycidae</taxon>
        <taxon>Naviculales</taxon>
        <taxon>Naviculaceae</taxon>
        <taxon>Seminavis</taxon>
    </lineage>
</organism>
<protein>
    <submittedName>
        <fullName evidence="2">Uncharacterized protein</fullName>
    </submittedName>
</protein>
<evidence type="ECO:0000313" key="3">
    <source>
        <dbReference type="Proteomes" id="UP001153069"/>
    </source>
</evidence>
<feature type="compositionally biased region" description="Acidic residues" evidence="1">
    <location>
        <begin position="162"/>
        <end position="173"/>
    </location>
</feature>
<gene>
    <name evidence="2" type="ORF">SEMRO_1321_G262450.1</name>
</gene>
<dbReference type="Proteomes" id="UP001153069">
    <property type="component" value="Unassembled WGS sequence"/>
</dbReference>
<dbReference type="EMBL" id="CAICTM010001319">
    <property type="protein sequence ID" value="CAB9522589.1"/>
    <property type="molecule type" value="Genomic_DNA"/>
</dbReference>
<reference evidence="2" key="1">
    <citation type="submission" date="2020-06" db="EMBL/GenBank/DDBJ databases">
        <authorList>
            <consortium name="Plant Systems Biology data submission"/>
        </authorList>
    </citation>
    <scope>NUCLEOTIDE SEQUENCE</scope>
    <source>
        <strain evidence="2">D6</strain>
    </source>
</reference>
<keyword evidence="3" id="KW-1185">Reference proteome</keyword>
<feature type="region of interest" description="Disordered" evidence="1">
    <location>
        <begin position="155"/>
        <end position="176"/>
    </location>
</feature>
<sequence length="779" mass="86940">MHQFPQHHHTDLHQTDFNSNNNYFNAPLEAEIMLMEELIVQTYNNLSKDYCDPMQCRLFSAIADHDSKSFFVETYAKEPADNSKAVPDAFEEDANNFSKENKNNKNKNVNVRIRYDLIGFCDKPATMQLHGAIFFHQDISKTTACVLESANPSALMSQEPNNMEDDISADPDTSDYRKRDGVVRARHNYRHHILMIHREQQQKRTTYQDQGFDRDTTIAESHPSSCSCVNDFPERRAPTEIEFVRALNEIITNASNKPGLVEQTSGYVTDVVEDSTLHTCSRDVGYLETVIFIDAGHTGNNIDALSQSEKALIEQSIMQTFNELAFWACDEPYHRRIESVELTEIIPSTGVLVVNIVASCRDCDDDELLLFTENPMNFQDVLYMPLVPFVAANNKEDQAICFCAANMEEVLRSPYITEFTEALNLVIDTLVQTGALENLRQIASLVEVEVFGGSPEKESSEMSLVLWGPKAEDMTDSDISLLEDIVAREYNHLSGVSCDVPYFRRISRAQFVRPGHSEVESNPQLQDNGLQFDITVEHIGCPSGLFDHVEPASSNPIWKSESFANKCFDLGGAKGVEHPSHSKRTHFASTLSQLSLRSKSSLCLRAVLGSNAVNVTNYLSLIGSAVADLTEKGQLSRAVIVSDVAETGSINCQELMPESSRRLVPSTTQSLYIRGLKCYSIRNPSDPNTNFAFGWKQLNGCVDTNNAWVNFEDAGALLKPSGDLNCPTAGRGQFKVECLQPANNGFKKAKIESDVPVWVHIKGGSWPYGTFVATTNQEP</sequence>
<accession>A0A9N8EP46</accession>
<proteinExistence type="predicted"/>
<name>A0A9N8EP46_9STRA</name>
<evidence type="ECO:0000256" key="1">
    <source>
        <dbReference type="SAM" id="MobiDB-lite"/>
    </source>
</evidence>
<dbReference type="AlphaFoldDB" id="A0A9N8EP46"/>
<evidence type="ECO:0000313" key="2">
    <source>
        <dbReference type="EMBL" id="CAB9522589.1"/>
    </source>
</evidence>
<comment type="caution">
    <text evidence="2">The sequence shown here is derived from an EMBL/GenBank/DDBJ whole genome shotgun (WGS) entry which is preliminary data.</text>
</comment>